<evidence type="ECO:0000259" key="9">
    <source>
        <dbReference type="PROSITE" id="PS50929"/>
    </source>
</evidence>
<name>A0A926DW61_9FIRM</name>
<evidence type="ECO:0000313" key="10">
    <source>
        <dbReference type="EMBL" id="MBC8544514.1"/>
    </source>
</evidence>
<accession>A0A926DW61</accession>
<dbReference type="InterPro" id="IPR003593">
    <property type="entry name" value="AAA+_ATPase"/>
</dbReference>
<dbReference type="GO" id="GO:0015421">
    <property type="term" value="F:ABC-type oligopeptide transporter activity"/>
    <property type="evidence" value="ECO:0007669"/>
    <property type="project" value="TreeGrafter"/>
</dbReference>
<reference evidence="10" key="1">
    <citation type="submission" date="2020-08" db="EMBL/GenBank/DDBJ databases">
        <title>Genome public.</title>
        <authorList>
            <person name="Liu C."/>
            <person name="Sun Q."/>
        </authorList>
    </citation>
    <scope>NUCLEOTIDE SEQUENCE</scope>
    <source>
        <strain evidence="10">NSJ-32</strain>
    </source>
</reference>
<feature type="transmembrane region" description="Helical" evidence="7">
    <location>
        <begin position="12"/>
        <end position="32"/>
    </location>
</feature>
<dbReference type="CDD" id="cd18549">
    <property type="entry name" value="ABC_6TM_YwjA_like"/>
    <property type="match status" value="1"/>
</dbReference>
<dbReference type="GO" id="GO:0005524">
    <property type="term" value="F:ATP binding"/>
    <property type="evidence" value="ECO:0007669"/>
    <property type="project" value="UniProtKB-KW"/>
</dbReference>
<feature type="domain" description="ABC transmembrane type-1" evidence="9">
    <location>
        <begin position="1"/>
        <end position="159"/>
    </location>
</feature>
<dbReference type="InterPro" id="IPR039421">
    <property type="entry name" value="Type_1_exporter"/>
</dbReference>
<dbReference type="GO" id="GO:0005886">
    <property type="term" value="C:plasma membrane"/>
    <property type="evidence" value="ECO:0007669"/>
    <property type="project" value="UniProtKB-SubCell"/>
</dbReference>
<sequence length="434" mass="48782">MFIGSFFIMVNINWQLAIIAYIFVPIMVFFAMRVRLKMRQTQREVRKRVANINSQLENSLSGVRVAKAFANEEYEKGRFQEGNREFRVAKKASYKYMAIFQTGLDSLGNVLNVTVLIVGGIFFVQGRMDAPDILAFMLYISSFMQPVRRLSNFAQQFETGMTGFERFTEILDTDPDIQDRPGALEMKKVKGDIAFENVTFSYNEGEAKILNHINLAIPKGKTMALVGPSGGGKTTLCHLIPRFYEIDGGSITIDGHDIRDVTMRSLRRNIGLVQQDVFLFAGTVRENIMYGRLEASEEEMVQAAKAADIHEFIMTLPDGYDTDIGQRGVRLSGGQKQRISIARVFLKNPRILILDEATSALDNETEVKIQKALDRLSEGRTCLVIAHRLSTIKNADSIVVMTANGIEETGSHEELLAKGGVYARLYRAQFKEIS</sequence>
<dbReference type="InterPro" id="IPR027417">
    <property type="entry name" value="P-loop_NTPase"/>
</dbReference>
<dbReference type="EMBL" id="JACRSQ010000023">
    <property type="protein sequence ID" value="MBC8544514.1"/>
    <property type="molecule type" value="Genomic_DNA"/>
</dbReference>
<dbReference type="InterPro" id="IPR003439">
    <property type="entry name" value="ABC_transporter-like_ATP-bd"/>
</dbReference>
<evidence type="ECO:0000256" key="3">
    <source>
        <dbReference type="ARBA" id="ARBA00022741"/>
    </source>
</evidence>
<dbReference type="AlphaFoldDB" id="A0A926DW61"/>
<dbReference type="CDD" id="cd03251">
    <property type="entry name" value="ABCC_MsbA"/>
    <property type="match status" value="1"/>
</dbReference>
<evidence type="ECO:0000256" key="7">
    <source>
        <dbReference type="SAM" id="Phobius"/>
    </source>
</evidence>
<organism evidence="10 11">
    <name type="scientific">Bianquea renquensis</name>
    <dbReference type="NCBI Taxonomy" id="2763661"/>
    <lineage>
        <taxon>Bacteria</taxon>
        <taxon>Bacillati</taxon>
        <taxon>Bacillota</taxon>
        <taxon>Clostridia</taxon>
        <taxon>Eubacteriales</taxon>
        <taxon>Bianqueaceae</taxon>
        <taxon>Bianquea</taxon>
    </lineage>
</organism>
<dbReference type="PROSITE" id="PS00211">
    <property type="entry name" value="ABC_TRANSPORTER_1"/>
    <property type="match status" value="1"/>
</dbReference>
<comment type="caution">
    <text evidence="10">The sequence shown here is derived from an EMBL/GenBank/DDBJ whole genome shotgun (WGS) entry which is preliminary data.</text>
</comment>
<dbReference type="PROSITE" id="PS50893">
    <property type="entry name" value="ABC_TRANSPORTER_2"/>
    <property type="match status" value="1"/>
</dbReference>
<dbReference type="SUPFAM" id="SSF52540">
    <property type="entry name" value="P-loop containing nucleoside triphosphate hydrolases"/>
    <property type="match status" value="1"/>
</dbReference>
<dbReference type="PANTHER" id="PTHR43394:SF1">
    <property type="entry name" value="ATP-BINDING CASSETTE SUB-FAMILY B MEMBER 10, MITOCHONDRIAL"/>
    <property type="match status" value="1"/>
</dbReference>
<dbReference type="SMART" id="SM00382">
    <property type="entry name" value="AAA"/>
    <property type="match status" value="1"/>
</dbReference>
<dbReference type="SUPFAM" id="SSF90123">
    <property type="entry name" value="ABC transporter transmembrane region"/>
    <property type="match status" value="1"/>
</dbReference>
<evidence type="ECO:0000256" key="6">
    <source>
        <dbReference type="ARBA" id="ARBA00023136"/>
    </source>
</evidence>
<dbReference type="InterPro" id="IPR036640">
    <property type="entry name" value="ABC1_TM_sf"/>
</dbReference>
<evidence type="ECO:0000259" key="8">
    <source>
        <dbReference type="PROSITE" id="PS50893"/>
    </source>
</evidence>
<keyword evidence="11" id="KW-1185">Reference proteome</keyword>
<feature type="transmembrane region" description="Helical" evidence="7">
    <location>
        <begin position="96"/>
        <end position="124"/>
    </location>
</feature>
<proteinExistence type="predicted"/>
<evidence type="ECO:0000256" key="4">
    <source>
        <dbReference type="ARBA" id="ARBA00022840"/>
    </source>
</evidence>
<evidence type="ECO:0000256" key="1">
    <source>
        <dbReference type="ARBA" id="ARBA00004651"/>
    </source>
</evidence>
<keyword evidence="4 10" id="KW-0067">ATP-binding</keyword>
<dbReference type="RefSeq" id="WP_249289931.1">
    <property type="nucleotide sequence ID" value="NZ_JACRSQ010000023.1"/>
</dbReference>
<dbReference type="Pfam" id="PF00005">
    <property type="entry name" value="ABC_tran"/>
    <property type="match status" value="1"/>
</dbReference>
<keyword evidence="6 7" id="KW-0472">Membrane</keyword>
<keyword evidence="5 7" id="KW-1133">Transmembrane helix</keyword>
<dbReference type="Gene3D" id="3.40.50.300">
    <property type="entry name" value="P-loop containing nucleotide triphosphate hydrolases"/>
    <property type="match status" value="1"/>
</dbReference>
<evidence type="ECO:0000313" key="11">
    <source>
        <dbReference type="Proteomes" id="UP000657006"/>
    </source>
</evidence>
<dbReference type="PROSITE" id="PS50929">
    <property type="entry name" value="ABC_TM1F"/>
    <property type="match status" value="1"/>
</dbReference>
<dbReference type="FunFam" id="3.40.50.300:FF:000218">
    <property type="entry name" value="Multidrug ABC transporter ATP-binding protein"/>
    <property type="match status" value="1"/>
</dbReference>
<evidence type="ECO:0000256" key="2">
    <source>
        <dbReference type="ARBA" id="ARBA00022692"/>
    </source>
</evidence>
<dbReference type="InterPro" id="IPR011527">
    <property type="entry name" value="ABC1_TM_dom"/>
</dbReference>
<keyword evidence="3" id="KW-0547">Nucleotide-binding</keyword>
<dbReference type="Pfam" id="PF00664">
    <property type="entry name" value="ABC_membrane"/>
    <property type="match status" value="1"/>
</dbReference>
<keyword evidence="2 7" id="KW-0812">Transmembrane</keyword>
<evidence type="ECO:0000256" key="5">
    <source>
        <dbReference type="ARBA" id="ARBA00022989"/>
    </source>
</evidence>
<dbReference type="Proteomes" id="UP000657006">
    <property type="component" value="Unassembled WGS sequence"/>
</dbReference>
<comment type="subcellular location">
    <subcellularLocation>
        <location evidence="1">Cell membrane</location>
        <topology evidence="1">Multi-pass membrane protein</topology>
    </subcellularLocation>
</comment>
<dbReference type="InterPro" id="IPR017871">
    <property type="entry name" value="ABC_transporter-like_CS"/>
</dbReference>
<dbReference type="GO" id="GO:0016887">
    <property type="term" value="F:ATP hydrolysis activity"/>
    <property type="evidence" value="ECO:0007669"/>
    <property type="project" value="InterPro"/>
</dbReference>
<protein>
    <submittedName>
        <fullName evidence="10">ABC transporter ATP-binding protein</fullName>
    </submittedName>
</protein>
<gene>
    <name evidence="10" type="ORF">H8730_13285</name>
</gene>
<feature type="domain" description="ABC transporter" evidence="8">
    <location>
        <begin position="193"/>
        <end position="428"/>
    </location>
</feature>
<dbReference type="Gene3D" id="1.20.1560.10">
    <property type="entry name" value="ABC transporter type 1, transmembrane domain"/>
    <property type="match status" value="1"/>
</dbReference>
<dbReference type="PANTHER" id="PTHR43394">
    <property type="entry name" value="ATP-DEPENDENT PERMEASE MDL1, MITOCHONDRIAL"/>
    <property type="match status" value="1"/>
</dbReference>